<comment type="caution">
    <text evidence="1">The sequence shown here is derived from an EMBL/GenBank/DDBJ whole genome shotgun (WGS) entry which is preliminary data.</text>
</comment>
<dbReference type="EMBL" id="QFXC01000008">
    <property type="protein sequence ID" value="RDH84098.1"/>
    <property type="molecule type" value="Genomic_DNA"/>
</dbReference>
<name>A0A370DGQ8_9GAMM</name>
<keyword evidence="2" id="KW-1185">Reference proteome</keyword>
<proteinExistence type="predicted"/>
<gene>
    <name evidence="1" type="ORF">DIZ80_08170</name>
</gene>
<dbReference type="PANTHER" id="PTHR36513:SF1">
    <property type="entry name" value="TRANSMEMBRANE PROTEIN"/>
    <property type="match status" value="1"/>
</dbReference>
<dbReference type="PANTHER" id="PTHR36513">
    <property type="entry name" value="ABC TRANSMEMBRANE TYPE-1 DOMAIN-CONTAINING PROTEIN"/>
    <property type="match status" value="1"/>
</dbReference>
<protein>
    <recommendedName>
        <fullName evidence="3">Alpha/beta hydrolase</fullName>
    </recommendedName>
</protein>
<dbReference type="AlphaFoldDB" id="A0A370DGQ8"/>
<dbReference type="SUPFAM" id="SSF53474">
    <property type="entry name" value="alpha/beta-Hydrolases"/>
    <property type="match status" value="1"/>
</dbReference>
<dbReference type="Gene3D" id="3.40.50.1820">
    <property type="entry name" value="alpha/beta hydrolase"/>
    <property type="match status" value="1"/>
</dbReference>
<sequence>MRKLLIIPFLYLLPILSYANESLYVLDMGKQMVQACSASKETVLSSAKAILASDIGQLSLNNNEQKASLLFFDDLKNTRIDNIESNKKRNKIISKAVNTTKPTVLADLLQLLNNNIAGQVLNKPDNLIIYTSNTTYQLTDLLTDVKMVPDGVGTTEIKLFSSEPLLPDSFSPAENIKISFYSCREQDGWKLYLQMLEKEVAGYVSEFTGYPLNLLTGASRFNHDLGLGSFEAYQLQAEVVENYRLDPPMKVEVNTVNDLVKYISQSQLNKGRVTEDGDEIRSRGGEAVEPEESYVQTVFYATNRTESTETDLIYSGQRDLSGSPVKYGVCNVSIPKNHKKGVIEKPLMGLKFFQDPKKHVYISSVEKLVPTEFFEKINTHLSDSDSSDDMREDIVIFIHGFNVKFKNAVIRTAQLAYDTGFEGVPMLFSWPSDGELFEYMSDREDATWSVQHVEDFLTDIVDKTDAKRIHIVAHSMGHQALIGALNQMALKRGEETAPVFGNIIFAAPDYDAELFKHQIAPNVVTLAENWTLYTSEKDAALNISTTFNSIKRLGLPVTNVADMTVVDASDIEVTPWSVPEFHSYYATKQNVIDDIIKTLRGIKPENRKLKAMKQSQYKYWQILQ</sequence>
<reference evidence="1 2" key="1">
    <citation type="journal article" date="2018" name="ISME J.">
        <title>Endosymbiont genomes yield clues of tubeworm success.</title>
        <authorList>
            <person name="Li Y."/>
            <person name="Liles M.R."/>
            <person name="Halanych K.M."/>
        </authorList>
    </citation>
    <scope>NUCLEOTIDE SEQUENCE [LARGE SCALE GENOMIC DNA]</scope>
    <source>
        <strain evidence="1">A1464</strain>
    </source>
</reference>
<evidence type="ECO:0000313" key="2">
    <source>
        <dbReference type="Proteomes" id="UP000254266"/>
    </source>
</evidence>
<dbReference type="InterPro" id="IPR036736">
    <property type="entry name" value="ACP-like_sf"/>
</dbReference>
<organism evidence="1 2">
    <name type="scientific">endosymbiont of Galathealinum brachiosum</name>
    <dbReference type="NCBI Taxonomy" id="2200906"/>
    <lineage>
        <taxon>Bacteria</taxon>
        <taxon>Pseudomonadati</taxon>
        <taxon>Pseudomonadota</taxon>
        <taxon>Gammaproteobacteria</taxon>
        <taxon>sulfur-oxidizing symbionts</taxon>
    </lineage>
</organism>
<dbReference type="Proteomes" id="UP000254266">
    <property type="component" value="Unassembled WGS sequence"/>
</dbReference>
<dbReference type="InterPro" id="IPR010297">
    <property type="entry name" value="DUF900_hydrolase"/>
</dbReference>
<dbReference type="SUPFAM" id="SSF47336">
    <property type="entry name" value="ACP-like"/>
    <property type="match status" value="1"/>
</dbReference>
<dbReference type="InterPro" id="IPR029058">
    <property type="entry name" value="AB_hydrolase_fold"/>
</dbReference>
<dbReference type="Pfam" id="PF05990">
    <property type="entry name" value="DUF900"/>
    <property type="match status" value="1"/>
</dbReference>
<evidence type="ECO:0008006" key="3">
    <source>
        <dbReference type="Google" id="ProtNLM"/>
    </source>
</evidence>
<dbReference type="Gene3D" id="1.10.1200.10">
    <property type="entry name" value="ACP-like"/>
    <property type="match status" value="1"/>
</dbReference>
<evidence type="ECO:0000313" key="1">
    <source>
        <dbReference type="EMBL" id="RDH84098.1"/>
    </source>
</evidence>
<accession>A0A370DGQ8</accession>